<protein>
    <recommendedName>
        <fullName evidence="4">YceK/YidQ family lipoprotein</fullName>
    </recommendedName>
</protein>
<keyword evidence="1" id="KW-0472">Membrane</keyword>
<evidence type="ECO:0000313" key="2">
    <source>
        <dbReference type="EMBL" id="KJZ47136.1"/>
    </source>
</evidence>
<dbReference type="PATRIC" id="fig|294.131.peg.4827"/>
<reference evidence="2 3" key="1">
    <citation type="submission" date="2015-03" db="EMBL/GenBank/DDBJ databases">
        <title>Comparative genomics of Pseudomonas insights into diversity of traits involved in vanlence and defense.</title>
        <authorList>
            <person name="Qin Y."/>
        </authorList>
    </citation>
    <scope>NUCLEOTIDE SEQUENCE [LARGE SCALE GENOMIC DNA]</scope>
    <source>
        <strain evidence="2 3">C3</strain>
    </source>
</reference>
<dbReference type="Pfam" id="PF07119">
    <property type="entry name" value="DUF1375"/>
    <property type="match status" value="1"/>
</dbReference>
<dbReference type="EMBL" id="LACD01000004">
    <property type="protein sequence ID" value="KJZ47136.1"/>
    <property type="molecule type" value="Genomic_DNA"/>
</dbReference>
<sequence>MNCALNSRDASLPDVHGGQILTIKMAVLLSTFALVLSGCGTALTVLQDDEDAVRSLRKQKTYCQSIPRIYSGLAYDFCVLNAAPDPTGILLPFVLVDLTLSGVFDTVLLPYTVYRQATDGNISIYWRSGRG</sequence>
<feature type="transmembrane region" description="Helical" evidence="1">
    <location>
        <begin position="20"/>
        <end position="46"/>
    </location>
</feature>
<keyword evidence="1" id="KW-0812">Transmembrane</keyword>
<dbReference type="Proteomes" id="UP000033500">
    <property type="component" value="Unassembled WGS sequence"/>
</dbReference>
<proteinExistence type="predicted"/>
<keyword evidence="1" id="KW-1133">Transmembrane helix</keyword>
<evidence type="ECO:0008006" key="4">
    <source>
        <dbReference type="Google" id="ProtNLM"/>
    </source>
</evidence>
<accession>A0A0F4TRS7</accession>
<organism evidence="2 3">
    <name type="scientific">Pseudomonas fluorescens</name>
    <dbReference type="NCBI Taxonomy" id="294"/>
    <lineage>
        <taxon>Bacteria</taxon>
        <taxon>Pseudomonadati</taxon>
        <taxon>Pseudomonadota</taxon>
        <taxon>Gammaproteobacteria</taxon>
        <taxon>Pseudomonadales</taxon>
        <taxon>Pseudomonadaceae</taxon>
        <taxon>Pseudomonas</taxon>
    </lineage>
</organism>
<gene>
    <name evidence="2" type="ORF">VC34_05930</name>
</gene>
<dbReference type="AlphaFoldDB" id="A0A0F4TRS7"/>
<dbReference type="InterPro" id="IPR010780">
    <property type="entry name" value="DUF1375"/>
</dbReference>
<evidence type="ECO:0000256" key="1">
    <source>
        <dbReference type="SAM" id="Phobius"/>
    </source>
</evidence>
<comment type="caution">
    <text evidence="2">The sequence shown here is derived from an EMBL/GenBank/DDBJ whole genome shotgun (WGS) entry which is preliminary data.</text>
</comment>
<name>A0A0F4TRS7_PSEFL</name>
<evidence type="ECO:0000313" key="3">
    <source>
        <dbReference type="Proteomes" id="UP000033500"/>
    </source>
</evidence>